<accession>A0A1F4T7J2</accession>
<dbReference type="CDD" id="cd00851">
    <property type="entry name" value="MTH1175"/>
    <property type="match status" value="1"/>
</dbReference>
<protein>
    <submittedName>
        <fullName evidence="3">Dinitrogenase iron-molybdenum cofactor biosynthesis protein</fullName>
    </submittedName>
</protein>
<proteinExistence type="predicted"/>
<dbReference type="PANTHER" id="PTHR42983:SF1">
    <property type="entry name" value="IRON-MOLYBDENUM PROTEIN"/>
    <property type="match status" value="1"/>
</dbReference>
<dbReference type="InterPro" id="IPR036105">
    <property type="entry name" value="DiNase_FeMo-co_biosyn_sf"/>
</dbReference>
<name>A0A1F4T7J2_UNCSA</name>
<evidence type="ECO:0000313" key="4">
    <source>
        <dbReference type="Proteomes" id="UP000178602"/>
    </source>
</evidence>
<reference evidence="3 4" key="1">
    <citation type="journal article" date="2016" name="Nat. Commun.">
        <title>Thousands of microbial genomes shed light on interconnected biogeochemical processes in an aquifer system.</title>
        <authorList>
            <person name="Anantharaman K."/>
            <person name="Brown C.T."/>
            <person name="Hug L.A."/>
            <person name="Sharon I."/>
            <person name="Castelle C.J."/>
            <person name="Probst A.J."/>
            <person name="Thomas B.C."/>
            <person name="Singh A."/>
            <person name="Wilkins M.J."/>
            <person name="Karaoz U."/>
            <person name="Brodie E.L."/>
            <person name="Williams K.H."/>
            <person name="Hubbard S.S."/>
            <person name="Banfield J.F."/>
        </authorList>
    </citation>
    <scope>NUCLEOTIDE SEQUENCE [LARGE SCALE GENOMIC DNA]</scope>
</reference>
<dbReference type="Proteomes" id="UP000178602">
    <property type="component" value="Unassembled WGS sequence"/>
</dbReference>
<dbReference type="Gene3D" id="3.30.420.130">
    <property type="entry name" value="Dinitrogenase iron-molybdenum cofactor biosynthesis domain"/>
    <property type="match status" value="1"/>
</dbReference>
<comment type="caution">
    <text evidence="3">The sequence shown here is derived from an EMBL/GenBank/DDBJ whole genome shotgun (WGS) entry which is preliminary data.</text>
</comment>
<dbReference type="InterPro" id="IPR003731">
    <property type="entry name" value="Di-Nase_FeMo-co_biosynth"/>
</dbReference>
<evidence type="ECO:0000259" key="2">
    <source>
        <dbReference type="Pfam" id="PF02579"/>
    </source>
</evidence>
<dbReference type="PANTHER" id="PTHR42983">
    <property type="entry name" value="DINITROGENASE IRON-MOLYBDENUM COFACTOR PROTEIN-RELATED"/>
    <property type="match status" value="1"/>
</dbReference>
<feature type="domain" description="Dinitrogenase iron-molybdenum cofactor biosynthesis" evidence="2">
    <location>
        <begin position="13"/>
        <end position="102"/>
    </location>
</feature>
<evidence type="ECO:0000256" key="1">
    <source>
        <dbReference type="SAM" id="MobiDB-lite"/>
    </source>
</evidence>
<dbReference type="Pfam" id="PF02579">
    <property type="entry name" value="Nitro_FeMo-Co"/>
    <property type="match status" value="1"/>
</dbReference>
<dbReference type="EMBL" id="MEUG01000001">
    <property type="protein sequence ID" value="OGC28063.1"/>
    <property type="molecule type" value="Genomic_DNA"/>
</dbReference>
<feature type="region of interest" description="Disordered" evidence="1">
    <location>
        <begin position="110"/>
        <end position="131"/>
    </location>
</feature>
<sequence>MKICVTATEDNLDAMVDPRFGRCAYFVIVDPESLEIKAFPNPNLESSGGAGIQSAQLVASEGIQAVVTGNVGPNAHQTLSALGVKVLVGASGTVRQAIADYKAGRLTEIAGPSVASHNGQSAGRQGQGSSR</sequence>
<gene>
    <name evidence="3" type="ORF">A3K49_03590</name>
</gene>
<dbReference type="SUPFAM" id="SSF53146">
    <property type="entry name" value="Nitrogenase accessory factor-like"/>
    <property type="match status" value="1"/>
</dbReference>
<dbReference type="AlphaFoldDB" id="A0A1F4T7J2"/>
<evidence type="ECO:0000313" key="3">
    <source>
        <dbReference type="EMBL" id="OGC28063.1"/>
    </source>
</evidence>
<dbReference type="InterPro" id="IPR033913">
    <property type="entry name" value="MTH1175_dom"/>
</dbReference>
<organism evidence="3 4">
    <name type="scientific">candidate division WOR-1 bacterium RIFOXYC12_FULL_54_18</name>
    <dbReference type="NCBI Taxonomy" id="1802584"/>
    <lineage>
        <taxon>Bacteria</taxon>
        <taxon>Bacillati</taxon>
        <taxon>Saganbacteria</taxon>
    </lineage>
</organism>
<feature type="compositionally biased region" description="Low complexity" evidence="1">
    <location>
        <begin position="119"/>
        <end position="131"/>
    </location>
</feature>